<keyword evidence="4" id="KW-1185">Reference proteome</keyword>
<keyword evidence="2" id="KW-0812">Transmembrane</keyword>
<organism evidence="3 4">
    <name type="scientific">Actinomadura sediminis</name>
    <dbReference type="NCBI Taxonomy" id="1038904"/>
    <lineage>
        <taxon>Bacteria</taxon>
        <taxon>Bacillati</taxon>
        <taxon>Actinomycetota</taxon>
        <taxon>Actinomycetes</taxon>
        <taxon>Streptosporangiales</taxon>
        <taxon>Thermomonosporaceae</taxon>
        <taxon>Actinomadura</taxon>
    </lineage>
</organism>
<evidence type="ECO:0000256" key="2">
    <source>
        <dbReference type="SAM" id="Phobius"/>
    </source>
</evidence>
<feature type="transmembrane region" description="Helical" evidence="2">
    <location>
        <begin position="54"/>
        <end position="74"/>
    </location>
</feature>
<dbReference type="Proteomes" id="UP001596972">
    <property type="component" value="Unassembled WGS sequence"/>
</dbReference>
<evidence type="ECO:0000313" key="4">
    <source>
        <dbReference type="Proteomes" id="UP001596972"/>
    </source>
</evidence>
<gene>
    <name evidence="3" type="ORF">ACFQ11_16475</name>
</gene>
<keyword evidence="2" id="KW-1133">Transmembrane helix</keyword>
<feature type="non-terminal residue" evidence="3">
    <location>
        <position position="1"/>
    </location>
</feature>
<feature type="compositionally biased region" description="Pro residues" evidence="1">
    <location>
        <begin position="1"/>
        <end position="16"/>
    </location>
</feature>
<name>A0ABW3ENT0_9ACTN</name>
<keyword evidence="2" id="KW-0472">Membrane</keyword>
<evidence type="ECO:0000256" key="1">
    <source>
        <dbReference type="SAM" id="MobiDB-lite"/>
    </source>
</evidence>
<evidence type="ECO:0000313" key="3">
    <source>
        <dbReference type="EMBL" id="MFD0901998.1"/>
    </source>
</evidence>
<reference evidence="4" key="1">
    <citation type="journal article" date="2019" name="Int. J. Syst. Evol. Microbiol.">
        <title>The Global Catalogue of Microorganisms (GCM) 10K type strain sequencing project: providing services to taxonomists for standard genome sequencing and annotation.</title>
        <authorList>
            <consortium name="The Broad Institute Genomics Platform"/>
            <consortium name="The Broad Institute Genome Sequencing Center for Infectious Disease"/>
            <person name="Wu L."/>
            <person name="Ma J."/>
        </authorList>
    </citation>
    <scope>NUCLEOTIDE SEQUENCE [LARGE SCALE GENOMIC DNA]</scope>
    <source>
        <strain evidence="4">JCM 31202</strain>
    </source>
</reference>
<evidence type="ECO:0008006" key="5">
    <source>
        <dbReference type="Google" id="ProtNLM"/>
    </source>
</evidence>
<comment type="caution">
    <text evidence="3">The sequence shown here is derived from an EMBL/GenBank/DDBJ whole genome shotgun (WGS) entry which is preliminary data.</text>
</comment>
<proteinExistence type="predicted"/>
<accession>A0ABW3ENT0</accession>
<protein>
    <recommendedName>
        <fullName evidence="5">Cell wall-active antibiotics response LiaF-like C-terminal domain-containing protein</fullName>
    </recommendedName>
</protein>
<feature type="region of interest" description="Disordered" evidence="1">
    <location>
        <begin position="1"/>
        <end position="22"/>
    </location>
</feature>
<sequence length="225" mass="23216">GAPAPAAPAPAGPAPAPAVRRRRSPLTPVTLLCAAAAGAATIPAAREYPAPDSWMIVMATALAVIGLGLVLGGWFRTRGLATAGTVLSLALVTSSVAAEAPDSMKYREVTWRPTTDPGTGQEYRVTVGQGTLDLTALPLRAGRRIVVRAEVVVGGLAVTVPKNARVVLDARLMLGDLRIDGRTTSGPNARVERVVEPESAGGNPPVIELRLRGKIGDVDVDVDRG</sequence>
<dbReference type="EMBL" id="JBHTJA010000029">
    <property type="protein sequence ID" value="MFD0901998.1"/>
    <property type="molecule type" value="Genomic_DNA"/>
</dbReference>